<sequence>MDEMSFKQRQELIQLIDRFAGHDGTHETLIPALRLIRASHLFEPVYSVYEPSLCIVAQGAKIFMLGKESFQYDPDSYLTASVHLPITGQVIEASRESPYLSLQLQFDMTQILEVIQASGHIGYSKRESGGGLVVSRMNDTLYDAVLRLVKMLETPQDIPVMASYVIRELIYRVLHSEQNAALKQFA</sequence>
<dbReference type="Pfam" id="PF06719">
    <property type="entry name" value="AraC_N"/>
    <property type="match status" value="1"/>
</dbReference>
<protein>
    <submittedName>
        <fullName evidence="2">AraC family transcriptional regulator</fullName>
    </submittedName>
</protein>
<feature type="domain" description="Transcription regulator HTH AraC N-terminal" evidence="1">
    <location>
        <begin position="30"/>
        <end position="180"/>
    </location>
</feature>
<gene>
    <name evidence="2" type="ORF">RQP52_13565</name>
</gene>
<evidence type="ECO:0000259" key="1">
    <source>
        <dbReference type="Pfam" id="PF06719"/>
    </source>
</evidence>
<dbReference type="Proteomes" id="UP001260980">
    <property type="component" value="Unassembled WGS sequence"/>
</dbReference>
<keyword evidence="3" id="KW-1185">Reference proteome</keyword>
<accession>A0ABU3RCY8</accession>
<dbReference type="RefSeq" id="WP_315952125.1">
    <property type="nucleotide sequence ID" value="NZ_JAWCUD010000003.1"/>
</dbReference>
<name>A0ABU3RCY8_9BACL</name>
<evidence type="ECO:0000313" key="2">
    <source>
        <dbReference type="EMBL" id="MDU0202129.1"/>
    </source>
</evidence>
<comment type="caution">
    <text evidence="2">The sequence shown here is derived from an EMBL/GenBank/DDBJ whole genome shotgun (WGS) entry which is preliminary data.</text>
</comment>
<dbReference type="PANTHER" id="PTHR43436">
    <property type="entry name" value="ARAC-FAMILY TRANSCRIPTIONAL REGULATOR"/>
    <property type="match status" value="1"/>
</dbReference>
<organism evidence="2 3">
    <name type="scientific">Paenibacillus violae</name>
    <dbReference type="NCBI Taxonomy" id="3077234"/>
    <lineage>
        <taxon>Bacteria</taxon>
        <taxon>Bacillati</taxon>
        <taxon>Bacillota</taxon>
        <taxon>Bacilli</taxon>
        <taxon>Bacillales</taxon>
        <taxon>Paenibacillaceae</taxon>
        <taxon>Paenibacillus</taxon>
    </lineage>
</organism>
<reference evidence="2 3" key="1">
    <citation type="submission" date="2023-10" db="EMBL/GenBank/DDBJ databases">
        <title>Paenibacillus strain PFR10 Genome sequencing and assembly.</title>
        <authorList>
            <person name="Kim I."/>
        </authorList>
    </citation>
    <scope>NUCLEOTIDE SEQUENCE [LARGE SCALE GENOMIC DNA]</scope>
    <source>
        <strain evidence="2 3">PFR10</strain>
    </source>
</reference>
<proteinExistence type="predicted"/>
<dbReference type="InterPro" id="IPR009594">
    <property type="entry name" value="Tscrpt_reg_HTH_AraC_N"/>
</dbReference>
<dbReference type="PANTHER" id="PTHR43436:SF1">
    <property type="entry name" value="TRANSCRIPTIONAL REGULATORY PROTEIN"/>
    <property type="match status" value="1"/>
</dbReference>
<dbReference type="EMBL" id="JAWCUD010000003">
    <property type="protein sequence ID" value="MDU0202129.1"/>
    <property type="molecule type" value="Genomic_DNA"/>
</dbReference>
<evidence type="ECO:0000313" key="3">
    <source>
        <dbReference type="Proteomes" id="UP001260980"/>
    </source>
</evidence>